<proteinExistence type="predicted"/>
<keyword evidence="3" id="KW-1185">Reference proteome</keyword>
<gene>
    <name evidence="2" type="ORF">ACFSJD_44680</name>
</gene>
<comment type="caution">
    <text evidence="2">The sequence shown here is derived from an EMBL/GenBank/DDBJ whole genome shotgun (WGS) entry which is preliminary data.</text>
</comment>
<keyword evidence="1" id="KW-0472">Membrane</keyword>
<evidence type="ECO:0000313" key="3">
    <source>
        <dbReference type="Proteomes" id="UP001597114"/>
    </source>
</evidence>
<sequence>MTTRVPAPMAKWEHLHFSTQSVPGAGGPAADARTPDGQSALRLHAGIATIAFVLCTLVTVIFFLEGETVLGIIFGVITLGCIGAFGWATASLRRARLSR</sequence>
<accession>A0ABW4FB51</accession>
<dbReference type="EMBL" id="JBHUCO010000094">
    <property type="protein sequence ID" value="MFD1524644.1"/>
    <property type="molecule type" value="Genomic_DNA"/>
</dbReference>
<reference evidence="3" key="1">
    <citation type="journal article" date="2019" name="Int. J. Syst. Evol. Microbiol.">
        <title>The Global Catalogue of Microorganisms (GCM) 10K type strain sequencing project: providing services to taxonomists for standard genome sequencing and annotation.</title>
        <authorList>
            <consortium name="The Broad Institute Genomics Platform"/>
            <consortium name="The Broad Institute Genome Sequencing Center for Infectious Disease"/>
            <person name="Wu L."/>
            <person name="Ma J."/>
        </authorList>
    </citation>
    <scope>NUCLEOTIDE SEQUENCE [LARGE SCALE GENOMIC DNA]</scope>
    <source>
        <strain evidence="3">CCM 7043</strain>
    </source>
</reference>
<protein>
    <recommendedName>
        <fullName evidence="4">DUF3040 domain-containing protein</fullName>
    </recommendedName>
</protein>
<feature type="transmembrane region" description="Helical" evidence="1">
    <location>
        <begin position="43"/>
        <end position="64"/>
    </location>
</feature>
<dbReference type="Proteomes" id="UP001597114">
    <property type="component" value="Unassembled WGS sequence"/>
</dbReference>
<evidence type="ECO:0000256" key="1">
    <source>
        <dbReference type="SAM" id="Phobius"/>
    </source>
</evidence>
<name>A0ABW4FB51_9PSEU</name>
<keyword evidence="1" id="KW-1133">Transmembrane helix</keyword>
<feature type="transmembrane region" description="Helical" evidence="1">
    <location>
        <begin position="70"/>
        <end position="90"/>
    </location>
</feature>
<keyword evidence="1" id="KW-0812">Transmembrane</keyword>
<evidence type="ECO:0000313" key="2">
    <source>
        <dbReference type="EMBL" id="MFD1524644.1"/>
    </source>
</evidence>
<organism evidence="2 3">
    <name type="scientific">Pseudonocardia yunnanensis</name>
    <dbReference type="NCBI Taxonomy" id="58107"/>
    <lineage>
        <taxon>Bacteria</taxon>
        <taxon>Bacillati</taxon>
        <taxon>Actinomycetota</taxon>
        <taxon>Actinomycetes</taxon>
        <taxon>Pseudonocardiales</taxon>
        <taxon>Pseudonocardiaceae</taxon>
        <taxon>Pseudonocardia</taxon>
    </lineage>
</organism>
<evidence type="ECO:0008006" key="4">
    <source>
        <dbReference type="Google" id="ProtNLM"/>
    </source>
</evidence>
<dbReference type="RefSeq" id="WP_344723438.1">
    <property type="nucleotide sequence ID" value="NZ_BAAAUS010000020.1"/>
</dbReference>